<gene>
    <name evidence="3" type="ORF">LZG35_20385</name>
</gene>
<evidence type="ECO:0000256" key="2">
    <source>
        <dbReference type="SAM" id="Phobius"/>
    </source>
</evidence>
<dbReference type="RefSeq" id="WP_233926164.1">
    <property type="nucleotide sequence ID" value="NZ_JAJVKT010000036.1"/>
</dbReference>
<feature type="region of interest" description="Disordered" evidence="1">
    <location>
        <begin position="126"/>
        <end position="152"/>
    </location>
</feature>
<reference evidence="3" key="1">
    <citation type="submission" date="2022-01" db="EMBL/GenBank/DDBJ databases">
        <authorList>
            <person name="Karlyshev A.V."/>
            <person name="Jaspars M."/>
        </authorList>
    </citation>
    <scope>NUCLEOTIDE SEQUENCE</scope>
    <source>
        <strain evidence="3">AGSA3-2</strain>
    </source>
</reference>
<keyword evidence="2" id="KW-1133">Transmembrane helix</keyword>
<dbReference type="Proteomes" id="UP001107961">
    <property type="component" value="Unassembled WGS sequence"/>
</dbReference>
<keyword evidence="2" id="KW-0812">Transmembrane</keyword>
<feature type="compositionally biased region" description="Low complexity" evidence="1">
    <location>
        <begin position="127"/>
        <end position="144"/>
    </location>
</feature>
<protein>
    <submittedName>
        <fullName evidence="3">TIGR03750 family conjugal transfer protein</fullName>
    </submittedName>
</protein>
<proteinExistence type="predicted"/>
<dbReference type="EMBL" id="JAJVKT010000036">
    <property type="protein sequence ID" value="MCE7510999.1"/>
    <property type="molecule type" value="Genomic_DNA"/>
</dbReference>
<comment type="caution">
    <text evidence="3">The sequence shown here is derived from an EMBL/GenBank/DDBJ whole genome shotgun (WGS) entry which is preliminary data.</text>
</comment>
<keyword evidence="2" id="KW-0472">Membrane</keyword>
<dbReference type="InterPro" id="IPR021877">
    <property type="entry name" value="DUF3487"/>
</dbReference>
<name>A0A9Q3W8H1_9GAMM</name>
<sequence>MPTPTIAFLPSRLNQAPVVFRGMTGREVALAAGTGFAVGLIPGTVAAFAFGIAMVPTCGALGAGAVVWFGGGVLRRLRRGRPETWLYRRIAWSLALRGFASRHRFITQSAIYGTRRYASVRAKRRAQPASSTQFQSTQPTQPTQKIRKGSGS</sequence>
<dbReference type="AlphaFoldDB" id="A0A9Q3W8H1"/>
<dbReference type="NCBIfam" id="TIGR03750">
    <property type="entry name" value="conj_TIGR03750"/>
    <property type="match status" value="1"/>
</dbReference>
<evidence type="ECO:0000313" key="3">
    <source>
        <dbReference type="EMBL" id="MCE7510999.1"/>
    </source>
</evidence>
<evidence type="ECO:0000256" key="1">
    <source>
        <dbReference type="SAM" id="MobiDB-lite"/>
    </source>
</evidence>
<organism evidence="3 4">
    <name type="scientific">Alloalcanivorax xenomutans</name>
    <dbReference type="NCBI Taxonomy" id="1094342"/>
    <lineage>
        <taxon>Bacteria</taxon>
        <taxon>Pseudomonadati</taxon>
        <taxon>Pseudomonadota</taxon>
        <taxon>Gammaproteobacteria</taxon>
        <taxon>Oceanospirillales</taxon>
        <taxon>Alcanivoracaceae</taxon>
        <taxon>Alloalcanivorax</taxon>
    </lineage>
</organism>
<feature type="transmembrane region" description="Helical" evidence="2">
    <location>
        <begin position="45"/>
        <end position="71"/>
    </location>
</feature>
<keyword evidence="4" id="KW-1185">Reference proteome</keyword>
<dbReference type="Pfam" id="PF11990">
    <property type="entry name" value="DUF3487"/>
    <property type="match status" value="1"/>
</dbReference>
<accession>A0A9Q3W8H1</accession>
<evidence type="ECO:0000313" key="4">
    <source>
        <dbReference type="Proteomes" id="UP001107961"/>
    </source>
</evidence>